<evidence type="ECO:0000313" key="10">
    <source>
        <dbReference type="EMBL" id="MPY55777.1"/>
    </source>
</evidence>
<dbReference type="PROSITE" id="PS51318">
    <property type="entry name" value="TAT"/>
    <property type="match status" value="1"/>
</dbReference>
<dbReference type="InterPro" id="IPR038970">
    <property type="entry name" value="Lyase_8"/>
</dbReference>
<organism evidence="10 11">
    <name type="scientific">Streptomyces spongiae</name>
    <dbReference type="NCBI Taxonomy" id="565072"/>
    <lineage>
        <taxon>Bacteria</taxon>
        <taxon>Bacillati</taxon>
        <taxon>Actinomycetota</taxon>
        <taxon>Actinomycetes</taxon>
        <taxon>Kitasatosporales</taxon>
        <taxon>Streptomycetaceae</taxon>
        <taxon>Streptomyces</taxon>
    </lineage>
</organism>
<dbReference type="InterPro" id="IPR006311">
    <property type="entry name" value="TAT_signal"/>
</dbReference>
<dbReference type="InterPro" id="IPR011071">
    <property type="entry name" value="Lyase_8-like_C"/>
</dbReference>
<evidence type="ECO:0000256" key="4">
    <source>
        <dbReference type="PIRSR" id="PIRSR638970-1"/>
    </source>
</evidence>
<feature type="active site" evidence="4">
    <location>
        <position position="297"/>
    </location>
</feature>
<feature type="active site" evidence="4">
    <location>
        <position position="288"/>
    </location>
</feature>
<dbReference type="Gene3D" id="1.50.10.100">
    <property type="entry name" value="Chondroitin AC/alginate lyase"/>
    <property type="match status" value="1"/>
</dbReference>
<dbReference type="EMBL" id="VJZC01000002">
    <property type="protein sequence ID" value="MPY55777.1"/>
    <property type="molecule type" value="Genomic_DNA"/>
</dbReference>
<feature type="domain" description="Polysaccharide lyase family 8 C-terminal" evidence="8">
    <location>
        <begin position="690"/>
        <end position="759"/>
    </location>
</feature>
<dbReference type="AlphaFoldDB" id="A0A5N8X8U4"/>
<dbReference type="GO" id="GO:0005975">
    <property type="term" value="P:carbohydrate metabolic process"/>
    <property type="evidence" value="ECO:0007669"/>
    <property type="project" value="InterPro"/>
</dbReference>
<keyword evidence="2 6" id="KW-0732">Signal</keyword>
<sequence length="804" mass="88292">MTCAKPFSRRAVLASATALSLARLSQTGPTAQAATQGPRAVAGPSARATADSAAFDTLRERWRTMMTGGNLDAGDADFQERIADIDAAAEARWRTLDVDAGRTALWPDLPLADPKTGNFSKSYGALRTLALAWDTPGTSRHHDATAAQLLVDALEFLYAHAYNETLERQDSNWFWWEIGVPRSLVDTCTLLYDRIPADRLAVWLRPVDRWCPNPDRRISNPTITETGANRTDKAVIVAVRGLLGKDARKLELTRDGMSDVVGGGRYSLLAYTEGPGDGFYQDGSFIQHDCYPYTGAYGSTYLSGVAQLVALLAGSPWQSTDPDLRNVYDIVDRAFVPVVLDGHMMDAVRGRGISRQNSGAEYVGRQVTETVLLLAHGAPETYTARWRPLLKGWLTRQTYQPILRGISLPSIQRAKEILDDPAVEVGKRTVGTYVFADMDRIVHRRPDWSYAIALSSRRVGAVESINQENLHGWYTGDGMTYLYTADDPAHWGDDYWPTVDTYRLPGTTVDTRPRTDLPHSQKYRPPVDWAGGAVLDGAYAAAGLDLVPDEVSLRARKSWFLLDDAVIALGAGITSTDGRTIETVVENRNTHDTDPPLARGGTWAHLEGTAGYVVLDGGRLRARREARTGTWFAIDQGATTGGDTTPRTRRYTTLWLDHGTNPRGARYAYAVLPGASADRTRRYAARTRVEILANSPRTQAIWYERARLLAANFWQAAYVRTGDGGVLGSDGPCSVLLRRDGRRLRLAVSDPSRTTDTVTLTLPWRVGGVESADPTVTLDVRRRTVTVRTAASRGHTHAAVLVLP</sequence>
<dbReference type="Pfam" id="PF08124">
    <property type="entry name" value="Lyase_8_N"/>
    <property type="match status" value="1"/>
</dbReference>
<dbReference type="SUPFAM" id="SSF74650">
    <property type="entry name" value="Galactose mutarotase-like"/>
    <property type="match status" value="1"/>
</dbReference>
<dbReference type="SUPFAM" id="SSF49863">
    <property type="entry name" value="Hyaluronate lyase-like, C-terminal domain"/>
    <property type="match status" value="1"/>
</dbReference>
<feature type="domain" description="Polysaccharide lyase 8 N-terminal alpha-helical" evidence="9">
    <location>
        <begin position="62"/>
        <end position="390"/>
    </location>
</feature>
<dbReference type="InterPro" id="IPR004103">
    <property type="entry name" value="Lyase_8_C"/>
</dbReference>
<dbReference type="GO" id="GO:0030246">
    <property type="term" value="F:carbohydrate binding"/>
    <property type="evidence" value="ECO:0007669"/>
    <property type="project" value="InterPro"/>
</dbReference>
<comment type="similarity">
    <text evidence="1">Belongs to the polysaccharide lyase 8 family.</text>
</comment>
<reference evidence="10 11" key="1">
    <citation type="submission" date="2019-07" db="EMBL/GenBank/DDBJ databases">
        <title>New species of Amycolatopsis and Streptomyces.</title>
        <authorList>
            <person name="Duangmal K."/>
            <person name="Teo W.F.A."/>
            <person name="Lipun K."/>
        </authorList>
    </citation>
    <scope>NUCLEOTIDE SEQUENCE [LARGE SCALE GENOMIC DNA]</scope>
    <source>
        <strain evidence="10 11">NBRC 106415</strain>
    </source>
</reference>
<keyword evidence="11" id="KW-1185">Reference proteome</keyword>
<dbReference type="OrthoDB" id="6636047at2"/>
<dbReference type="Proteomes" id="UP000400924">
    <property type="component" value="Unassembled WGS sequence"/>
</dbReference>
<dbReference type="SUPFAM" id="SSF48230">
    <property type="entry name" value="Chondroitin AC/alginate lyase"/>
    <property type="match status" value="1"/>
</dbReference>
<proteinExistence type="inferred from homology"/>
<dbReference type="Pfam" id="PF02278">
    <property type="entry name" value="Lyase_8"/>
    <property type="match status" value="1"/>
</dbReference>
<evidence type="ECO:0000256" key="5">
    <source>
        <dbReference type="SAM" id="MobiDB-lite"/>
    </source>
</evidence>
<dbReference type="InterPro" id="IPR012970">
    <property type="entry name" value="Lyase_8_alpha_N"/>
</dbReference>
<evidence type="ECO:0000256" key="1">
    <source>
        <dbReference type="ARBA" id="ARBA00006699"/>
    </source>
</evidence>
<dbReference type="GO" id="GO:0016837">
    <property type="term" value="F:carbon-oxygen lyase activity, acting on polysaccharides"/>
    <property type="evidence" value="ECO:0007669"/>
    <property type="project" value="UniProtKB-ARBA"/>
</dbReference>
<dbReference type="RefSeq" id="WP_152769253.1">
    <property type="nucleotide sequence ID" value="NZ_VJZC01000002.1"/>
</dbReference>
<evidence type="ECO:0000259" key="9">
    <source>
        <dbReference type="Pfam" id="PF08124"/>
    </source>
</evidence>
<feature type="region of interest" description="Disordered" evidence="5">
    <location>
        <begin position="28"/>
        <end position="48"/>
    </location>
</feature>
<dbReference type="CDD" id="cd01083">
    <property type="entry name" value="GAG_Lyase"/>
    <property type="match status" value="1"/>
</dbReference>
<comment type="caution">
    <text evidence="10">The sequence shown here is derived from an EMBL/GenBank/DDBJ whole genome shotgun (WGS) entry which is preliminary data.</text>
</comment>
<dbReference type="GO" id="GO:0005576">
    <property type="term" value="C:extracellular region"/>
    <property type="evidence" value="ECO:0007669"/>
    <property type="project" value="InterPro"/>
</dbReference>
<dbReference type="Gene3D" id="2.60.220.10">
    <property type="entry name" value="Polysaccharide lyase family 8-like, C-terminal"/>
    <property type="match status" value="1"/>
</dbReference>
<evidence type="ECO:0000313" key="11">
    <source>
        <dbReference type="Proteomes" id="UP000400924"/>
    </source>
</evidence>
<evidence type="ECO:0000259" key="8">
    <source>
        <dbReference type="Pfam" id="PF02884"/>
    </source>
</evidence>
<evidence type="ECO:0000256" key="2">
    <source>
        <dbReference type="ARBA" id="ARBA00022729"/>
    </source>
</evidence>
<dbReference type="InterPro" id="IPR011013">
    <property type="entry name" value="Gal_mutarotase_sf_dom"/>
</dbReference>
<evidence type="ECO:0000259" key="7">
    <source>
        <dbReference type="Pfam" id="PF02278"/>
    </source>
</evidence>
<dbReference type="PANTHER" id="PTHR38481">
    <property type="entry name" value="HYALURONATE LYASE"/>
    <property type="match status" value="1"/>
</dbReference>
<gene>
    <name evidence="10" type="ORF">FNH08_00800</name>
</gene>
<feature type="chain" id="PRO_5024401508" evidence="6">
    <location>
        <begin position="34"/>
        <end position="804"/>
    </location>
</feature>
<dbReference type="Gene3D" id="2.70.98.10">
    <property type="match status" value="1"/>
</dbReference>
<feature type="active site" evidence="4">
    <location>
        <position position="351"/>
    </location>
</feature>
<dbReference type="InterPro" id="IPR008929">
    <property type="entry name" value="Chondroitin_lyas"/>
</dbReference>
<name>A0A5N8X8U4_9ACTN</name>
<accession>A0A5N8X8U4</accession>
<feature type="domain" description="Polysaccharide lyase family 8 central" evidence="7">
    <location>
        <begin position="434"/>
        <end position="676"/>
    </location>
</feature>
<dbReference type="InterPro" id="IPR003159">
    <property type="entry name" value="Lyase_8_central_dom"/>
</dbReference>
<protein>
    <submittedName>
        <fullName evidence="10">Polysaccharide lyase 8 family protein</fullName>
    </submittedName>
</protein>
<keyword evidence="3 10" id="KW-0456">Lyase</keyword>
<dbReference type="InterPro" id="IPR014718">
    <property type="entry name" value="GH-type_carb-bd"/>
</dbReference>
<evidence type="ECO:0000256" key="6">
    <source>
        <dbReference type="SAM" id="SignalP"/>
    </source>
</evidence>
<evidence type="ECO:0000256" key="3">
    <source>
        <dbReference type="ARBA" id="ARBA00023239"/>
    </source>
</evidence>
<dbReference type="PANTHER" id="PTHR38481:SF1">
    <property type="entry name" value="HYALURONATE LYASE"/>
    <property type="match status" value="1"/>
</dbReference>
<dbReference type="Pfam" id="PF02884">
    <property type="entry name" value="Lyase_8_C"/>
    <property type="match status" value="1"/>
</dbReference>
<feature type="signal peptide" evidence="6">
    <location>
        <begin position="1"/>
        <end position="33"/>
    </location>
</feature>